<dbReference type="EMBL" id="JAKLJA010000025">
    <property type="protein sequence ID" value="MCG5076555.1"/>
    <property type="molecule type" value="Genomic_DNA"/>
</dbReference>
<dbReference type="RefSeq" id="WP_238466478.1">
    <property type="nucleotide sequence ID" value="NZ_JAKLJA010000025.1"/>
</dbReference>
<comment type="caution">
    <text evidence="1">The sequence shown here is derived from an EMBL/GenBank/DDBJ whole genome shotgun (WGS) entry which is preliminary data.</text>
</comment>
<dbReference type="GO" id="GO:0000150">
    <property type="term" value="F:DNA strand exchange activity"/>
    <property type="evidence" value="ECO:0007669"/>
    <property type="project" value="InterPro"/>
</dbReference>
<name>A0A9X1UHJ1_9BURK</name>
<evidence type="ECO:0008006" key="3">
    <source>
        <dbReference type="Google" id="ProtNLM"/>
    </source>
</evidence>
<gene>
    <name evidence="1" type="ORF">L5014_24850</name>
</gene>
<dbReference type="Proteomes" id="UP001139308">
    <property type="component" value="Unassembled WGS sequence"/>
</dbReference>
<organism evidence="1 2">
    <name type="scientific">Paraburkholderia tagetis</name>
    <dbReference type="NCBI Taxonomy" id="2913261"/>
    <lineage>
        <taxon>Bacteria</taxon>
        <taxon>Pseudomonadati</taxon>
        <taxon>Pseudomonadota</taxon>
        <taxon>Betaproteobacteria</taxon>
        <taxon>Burkholderiales</taxon>
        <taxon>Burkholderiaceae</taxon>
        <taxon>Paraburkholderia</taxon>
    </lineage>
</organism>
<keyword evidence="2" id="KW-1185">Reference proteome</keyword>
<reference evidence="1" key="1">
    <citation type="submission" date="2022-01" db="EMBL/GenBank/DDBJ databases">
        <title>Genome sequence and assembly of Parabukholderia sp. RG36.</title>
        <authorList>
            <person name="Chhetri G."/>
        </authorList>
    </citation>
    <scope>NUCLEOTIDE SEQUENCE</scope>
    <source>
        <strain evidence="1">RG36</strain>
    </source>
</reference>
<dbReference type="SUPFAM" id="SSF53041">
    <property type="entry name" value="Resolvase-like"/>
    <property type="match status" value="1"/>
</dbReference>
<sequence>MTNADRLPAPLLKRKAVVYVQQSTQAQVQMNLESKRRQYELVDEAKRRGFRDIEVIDDDLGRSASGAVARPGFDRLVALLCAGEVGGCPLPGCITSCP</sequence>
<accession>A0A9X1UHJ1</accession>
<dbReference type="AlphaFoldDB" id="A0A9X1UHJ1"/>
<protein>
    <recommendedName>
        <fullName evidence="3">Resolvase, N terminal domain</fullName>
    </recommendedName>
</protein>
<proteinExistence type="predicted"/>
<evidence type="ECO:0000313" key="2">
    <source>
        <dbReference type="Proteomes" id="UP001139308"/>
    </source>
</evidence>
<dbReference type="InterPro" id="IPR036162">
    <property type="entry name" value="Resolvase-like_N_sf"/>
</dbReference>
<dbReference type="GO" id="GO:0003677">
    <property type="term" value="F:DNA binding"/>
    <property type="evidence" value="ECO:0007669"/>
    <property type="project" value="InterPro"/>
</dbReference>
<evidence type="ECO:0000313" key="1">
    <source>
        <dbReference type="EMBL" id="MCG5076555.1"/>
    </source>
</evidence>
<dbReference type="Gene3D" id="3.40.50.1390">
    <property type="entry name" value="Resolvase, N-terminal catalytic domain"/>
    <property type="match status" value="1"/>
</dbReference>